<evidence type="ECO:0000313" key="3">
    <source>
        <dbReference type="Proteomes" id="UP001501353"/>
    </source>
</evidence>
<evidence type="ECO:0000313" key="2">
    <source>
        <dbReference type="EMBL" id="GAA4034142.1"/>
    </source>
</evidence>
<keyword evidence="3" id="KW-1185">Reference proteome</keyword>
<sequence length="80" mass="8897">MNTFHILKIITLLTLCSTQVLAADRTATTSASQEKTIVLPQIVVIGKRLSQIEKIRLTQALLQDRERKEVVVVKLAGRKG</sequence>
<dbReference type="EMBL" id="BAAAZE010000016">
    <property type="protein sequence ID" value="GAA4034142.1"/>
    <property type="molecule type" value="Genomic_DNA"/>
</dbReference>
<evidence type="ECO:0008006" key="4">
    <source>
        <dbReference type="Google" id="ProtNLM"/>
    </source>
</evidence>
<keyword evidence="1" id="KW-0732">Signal</keyword>
<organism evidence="2 3">
    <name type="scientific">Actimicrobium antarcticum</name>
    <dbReference type="NCBI Taxonomy" id="1051899"/>
    <lineage>
        <taxon>Bacteria</taxon>
        <taxon>Pseudomonadati</taxon>
        <taxon>Pseudomonadota</taxon>
        <taxon>Betaproteobacteria</taxon>
        <taxon>Burkholderiales</taxon>
        <taxon>Oxalobacteraceae</taxon>
        <taxon>Actimicrobium</taxon>
    </lineage>
</organism>
<feature type="chain" id="PRO_5045595570" description="POTRA domain-containing protein" evidence="1">
    <location>
        <begin position="23"/>
        <end position="80"/>
    </location>
</feature>
<name>A0ABP7U0X0_9BURK</name>
<dbReference type="Proteomes" id="UP001501353">
    <property type="component" value="Unassembled WGS sequence"/>
</dbReference>
<protein>
    <recommendedName>
        <fullName evidence="4">POTRA domain-containing protein</fullName>
    </recommendedName>
</protein>
<comment type="caution">
    <text evidence="2">The sequence shown here is derived from an EMBL/GenBank/DDBJ whole genome shotgun (WGS) entry which is preliminary data.</text>
</comment>
<dbReference type="RefSeq" id="WP_344765648.1">
    <property type="nucleotide sequence ID" value="NZ_BAAAZE010000016.1"/>
</dbReference>
<reference evidence="3" key="1">
    <citation type="journal article" date="2019" name="Int. J. Syst. Evol. Microbiol.">
        <title>The Global Catalogue of Microorganisms (GCM) 10K type strain sequencing project: providing services to taxonomists for standard genome sequencing and annotation.</title>
        <authorList>
            <consortium name="The Broad Institute Genomics Platform"/>
            <consortium name="The Broad Institute Genome Sequencing Center for Infectious Disease"/>
            <person name="Wu L."/>
            <person name="Ma J."/>
        </authorList>
    </citation>
    <scope>NUCLEOTIDE SEQUENCE [LARGE SCALE GENOMIC DNA]</scope>
    <source>
        <strain evidence="3">JCM 16673</strain>
    </source>
</reference>
<evidence type="ECO:0000256" key="1">
    <source>
        <dbReference type="SAM" id="SignalP"/>
    </source>
</evidence>
<proteinExistence type="predicted"/>
<gene>
    <name evidence="2" type="ORF">GCM10022212_36800</name>
</gene>
<feature type="signal peptide" evidence="1">
    <location>
        <begin position="1"/>
        <end position="22"/>
    </location>
</feature>
<accession>A0ABP7U0X0</accession>